<dbReference type="AlphaFoldDB" id="A0A9P0X4K0"/>
<proteinExistence type="predicted"/>
<name>A0A9P0X4K0_PIEBR</name>
<organism evidence="2 3">
    <name type="scientific">Pieris brassicae</name>
    <name type="common">White butterfly</name>
    <name type="synonym">Large white butterfly</name>
    <dbReference type="NCBI Taxonomy" id="7116"/>
    <lineage>
        <taxon>Eukaryota</taxon>
        <taxon>Metazoa</taxon>
        <taxon>Ecdysozoa</taxon>
        <taxon>Arthropoda</taxon>
        <taxon>Hexapoda</taxon>
        <taxon>Insecta</taxon>
        <taxon>Pterygota</taxon>
        <taxon>Neoptera</taxon>
        <taxon>Endopterygota</taxon>
        <taxon>Lepidoptera</taxon>
        <taxon>Glossata</taxon>
        <taxon>Ditrysia</taxon>
        <taxon>Papilionoidea</taxon>
        <taxon>Pieridae</taxon>
        <taxon>Pierinae</taxon>
        <taxon>Pieris</taxon>
    </lineage>
</organism>
<dbReference type="EMBL" id="CALOZG010000002">
    <property type="protein sequence ID" value="CAH3975220.1"/>
    <property type="molecule type" value="Genomic_DNA"/>
</dbReference>
<feature type="region of interest" description="Disordered" evidence="1">
    <location>
        <begin position="1"/>
        <end position="61"/>
    </location>
</feature>
<evidence type="ECO:0000256" key="1">
    <source>
        <dbReference type="SAM" id="MobiDB-lite"/>
    </source>
</evidence>
<sequence length="71" mass="7689">MADERLSWVGREGVRGRGGSGHYRAVTSARAPRRAEDEPLARRGCTPRTPTLILPSTLSPDNEHGTCSVLC</sequence>
<evidence type="ECO:0000313" key="2">
    <source>
        <dbReference type="EMBL" id="CAH3975220.1"/>
    </source>
</evidence>
<accession>A0A9P0X4K0</accession>
<evidence type="ECO:0000313" key="3">
    <source>
        <dbReference type="Proteomes" id="UP001152562"/>
    </source>
</evidence>
<keyword evidence="3" id="KW-1185">Reference proteome</keyword>
<gene>
    <name evidence="2" type="ORF">PIBRA_LOCUS1823</name>
</gene>
<protein>
    <submittedName>
        <fullName evidence="2">Uncharacterized protein</fullName>
    </submittedName>
</protein>
<comment type="caution">
    <text evidence="2">The sequence shown here is derived from an EMBL/GenBank/DDBJ whole genome shotgun (WGS) entry which is preliminary data.</text>
</comment>
<reference evidence="2" key="1">
    <citation type="submission" date="2022-05" db="EMBL/GenBank/DDBJ databases">
        <authorList>
            <person name="Okamura Y."/>
        </authorList>
    </citation>
    <scope>NUCLEOTIDE SEQUENCE</scope>
</reference>
<dbReference type="Proteomes" id="UP001152562">
    <property type="component" value="Unassembled WGS sequence"/>
</dbReference>